<dbReference type="CDD" id="cd00544">
    <property type="entry name" value="CobU"/>
    <property type="match status" value="1"/>
</dbReference>
<dbReference type="PANTHER" id="PTHR34848">
    <property type="match status" value="1"/>
</dbReference>
<evidence type="ECO:0000256" key="13">
    <source>
        <dbReference type="ARBA" id="ARBA00023134"/>
    </source>
</evidence>
<evidence type="ECO:0000256" key="7">
    <source>
        <dbReference type="ARBA" id="ARBA00007490"/>
    </source>
</evidence>
<evidence type="ECO:0000313" key="16">
    <source>
        <dbReference type="Proteomes" id="UP001279642"/>
    </source>
</evidence>
<keyword evidence="9 14" id="KW-0808">Transferase</keyword>
<dbReference type="SUPFAM" id="SSF52540">
    <property type="entry name" value="P-loop containing nucleoside triphosphate hydrolases"/>
    <property type="match status" value="1"/>
</dbReference>
<comment type="catalytic activity">
    <reaction evidence="1 14">
        <text>adenosylcob(III)inamide + ATP = adenosylcob(III)inamide phosphate + ADP + H(+)</text>
        <dbReference type="Rhea" id="RHEA:15769"/>
        <dbReference type="ChEBI" id="CHEBI:2480"/>
        <dbReference type="ChEBI" id="CHEBI:15378"/>
        <dbReference type="ChEBI" id="CHEBI:30616"/>
        <dbReference type="ChEBI" id="CHEBI:58502"/>
        <dbReference type="ChEBI" id="CHEBI:456216"/>
        <dbReference type="EC" id="2.7.1.156"/>
    </reaction>
</comment>
<name>A0ABU5ECV4_9PROT</name>
<evidence type="ECO:0000256" key="11">
    <source>
        <dbReference type="ARBA" id="ARBA00022777"/>
    </source>
</evidence>
<keyword evidence="16" id="KW-1185">Reference proteome</keyword>
<evidence type="ECO:0000256" key="8">
    <source>
        <dbReference type="ARBA" id="ARBA00022573"/>
    </source>
</evidence>
<dbReference type="RefSeq" id="WP_320508940.1">
    <property type="nucleotide sequence ID" value="NZ_JAXCLW010000003.1"/>
</dbReference>
<evidence type="ECO:0000256" key="6">
    <source>
        <dbReference type="ARBA" id="ARBA00005159"/>
    </source>
</evidence>
<dbReference type="NCBIfam" id="NF004469">
    <property type="entry name" value="PRK05800.1"/>
    <property type="match status" value="1"/>
</dbReference>
<dbReference type="GO" id="GO:0043752">
    <property type="term" value="F:adenosylcobinamide kinase activity"/>
    <property type="evidence" value="ECO:0007669"/>
    <property type="project" value="UniProtKB-EC"/>
</dbReference>
<dbReference type="Gene3D" id="3.40.50.300">
    <property type="entry name" value="P-loop containing nucleotide triphosphate hydrolases"/>
    <property type="match status" value="1"/>
</dbReference>
<keyword evidence="15" id="KW-0548">Nucleotidyltransferase</keyword>
<evidence type="ECO:0000256" key="2">
    <source>
        <dbReference type="ARBA" id="ARBA00000711"/>
    </source>
</evidence>
<dbReference type="InterPro" id="IPR027417">
    <property type="entry name" value="P-loop_NTPase"/>
</dbReference>
<dbReference type="EC" id="2.7.1.156" evidence="14"/>
<dbReference type="InterPro" id="IPR003203">
    <property type="entry name" value="CobU/CobP"/>
</dbReference>
<dbReference type="GO" id="GO:0008820">
    <property type="term" value="F:cobinamide phosphate guanylyltransferase activity"/>
    <property type="evidence" value="ECO:0007669"/>
    <property type="project" value="UniProtKB-EC"/>
</dbReference>
<evidence type="ECO:0000256" key="1">
    <source>
        <dbReference type="ARBA" id="ARBA00000312"/>
    </source>
</evidence>
<keyword evidence="13 14" id="KW-0342">GTP-binding</keyword>
<comment type="caution">
    <text evidence="15">The sequence shown here is derived from an EMBL/GenBank/DDBJ whole genome shotgun (WGS) entry which is preliminary data.</text>
</comment>
<dbReference type="EMBL" id="JAXCLW010000003">
    <property type="protein sequence ID" value="MDY0883875.1"/>
    <property type="molecule type" value="Genomic_DNA"/>
</dbReference>
<evidence type="ECO:0000256" key="9">
    <source>
        <dbReference type="ARBA" id="ARBA00022679"/>
    </source>
</evidence>
<keyword evidence="8 14" id="KW-0169">Cobalamin biosynthesis</keyword>
<keyword evidence="12 14" id="KW-0067">ATP-binding</keyword>
<protein>
    <recommendedName>
        <fullName evidence="14">Bifunctional adenosylcobalamin biosynthesis protein</fullName>
        <ecNumber evidence="14">2.7.1.156</ecNumber>
        <ecNumber evidence="14">2.7.7.62</ecNumber>
    </recommendedName>
</protein>
<dbReference type="PANTHER" id="PTHR34848:SF1">
    <property type="entry name" value="BIFUNCTIONAL ADENOSYLCOBALAMIN BIOSYNTHESIS PROTEIN COBU"/>
    <property type="match status" value="1"/>
</dbReference>
<evidence type="ECO:0000256" key="4">
    <source>
        <dbReference type="ARBA" id="ARBA00003889"/>
    </source>
</evidence>
<dbReference type="Pfam" id="PF02283">
    <property type="entry name" value="CobU"/>
    <property type="match status" value="1"/>
</dbReference>
<organism evidence="15 16">
    <name type="scientific">Dongia soli</name>
    <dbReference type="NCBI Taxonomy" id="600628"/>
    <lineage>
        <taxon>Bacteria</taxon>
        <taxon>Pseudomonadati</taxon>
        <taxon>Pseudomonadota</taxon>
        <taxon>Alphaproteobacteria</taxon>
        <taxon>Rhodospirillales</taxon>
        <taxon>Dongiaceae</taxon>
        <taxon>Dongia</taxon>
    </lineage>
</organism>
<evidence type="ECO:0000313" key="15">
    <source>
        <dbReference type="EMBL" id="MDY0883875.1"/>
    </source>
</evidence>
<sequence length="185" mass="19950">MSRGTSKAAYAMTSASLPPVTLVLGGARSGKSRFAEQLLHREARQRVYLATAEIYDEEMAERVRLHKAQRGDGWRTMEAPLDIAGVMVRETEQGDAILVDCLTLWLSNLMGAGRDIQAETAQLIAALPQLGGPVVFVANEVGLGIVPDNALARAFRDHAGRLNQRLAAAADQVFFIAAGLPLKLK</sequence>
<comment type="similarity">
    <text evidence="7 14">Belongs to the CobU/CobP family.</text>
</comment>
<evidence type="ECO:0000256" key="10">
    <source>
        <dbReference type="ARBA" id="ARBA00022741"/>
    </source>
</evidence>
<dbReference type="EC" id="2.7.7.62" evidence="14"/>
<comment type="pathway">
    <text evidence="5 14">Cofactor biosynthesis; adenosylcobalamin biosynthesis; adenosylcobalamin from cob(II)yrinate a,c-diamide: step 6/7.</text>
</comment>
<evidence type="ECO:0000256" key="5">
    <source>
        <dbReference type="ARBA" id="ARBA00004692"/>
    </source>
</evidence>
<reference evidence="15 16" key="1">
    <citation type="journal article" date="2016" name="Antonie Van Leeuwenhoek">
        <title>Dongia soli sp. nov., isolated from soil from Dokdo, Korea.</title>
        <authorList>
            <person name="Kim D.U."/>
            <person name="Lee H."/>
            <person name="Kim H."/>
            <person name="Kim S.G."/>
            <person name="Ka J.O."/>
        </authorList>
    </citation>
    <scope>NUCLEOTIDE SEQUENCE [LARGE SCALE GENOMIC DNA]</scope>
    <source>
        <strain evidence="15 16">D78</strain>
    </source>
</reference>
<evidence type="ECO:0000256" key="14">
    <source>
        <dbReference type="PIRNR" id="PIRNR006135"/>
    </source>
</evidence>
<keyword evidence="10 14" id="KW-0547">Nucleotide-binding</keyword>
<comment type="catalytic activity">
    <reaction evidence="2 14">
        <text>adenosylcob(III)inamide phosphate + GTP + H(+) = adenosylcob(III)inamide-GDP + diphosphate</text>
        <dbReference type="Rhea" id="RHEA:22712"/>
        <dbReference type="ChEBI" id="CHEBI:15378"/>
        <dbReference type="ChEBI" id="CHEBI:33019"/>
        <dbReference type="ChEBI" id="CHEBI:37565"/>
        <dbReference type="ChEBI" id="CHEBI:58502"/>
        <dbReference type="ChEBI" id="CHEBI:60487"/>
        <dbReference type="EC" id="2.7.7.62"/>
    </reaction>
</comment>
<evidence type="ECO:0000256" key="12">
    <source>
        <dbReference type="ARBA" id="ARBA00022840"/>
    </source>
</evidence>
<comment type="function">
    <text evidence="4 14">Catalyzes ATP-dependent phosphorylation of adenosylcobinamide and addition of GMP to adenosylcobinamide phosphate.</text>
</comment>
<evidence type="ECO:0000256" key="3">
    <source>
        <dbReference type="ARBA" id="ARBA00001522"/>
    </source>
</evidence>
<gene>
    <name evidence="15" type="primary">cobU</name>
    <name evidence="15" type="ORF">SMD27_13570</name>
</gene>
<keyword evidence="11 14" id="KW-0418">Kinase</keyword>
<comment type="pathway">
    <text evidence="6 14">Cofactor biosynthesis; adenosylcobalamin biosynthesis; adenosylcobalamin from cob(II)yrinate a,c-diamide: step 5/7.</text>
</comment>
<proteinExistence type="inferred from homology"/>
<dbReference type="PIRSF" id="PIRSF006135">
    <property type="entry name" value="CobU"/>
    <property type="match status" value="1"/>
</dbReference>
<comment type="catalytic activity">
    <reaction evidence="3">
        <text>adenosylcob(III)inamide + GTP = adenosylcob(III)inamide phosphate + GDP + H(+)</text>
        <dbReference type="Rhea" id="RHEA:15765"/>
        <dbReference type="ChEBI" id="CHEBI:2480"/>
        <dbReference type="ChEBI" id="CHEBI:15378"/>
        <dbReference type="ChEBI" id="CHEBI:37565"/>
        <dbReference type="ChEBI" id="CHEBI:58189"/>
        <dbReference type="ChEBI" id="CHEBI:58502"/>
        <dbReference type="EC" id="2.7.1.156"/>
    </reaction>
</comment>
<dbReference type="Proteomes" id="UP001279642">
    <property type="component" value="Unassembled WGS sequence"/>
</dbReference>
<accession>A0ABU5ECV4</accession>